<dbReference type="InterPro" id="IPR036388">
    <property type="entry name" value="WH-like_DNA-bd_sf"/>
</dbReference>
<name>A0ABP3TZ44_9GAMM</name>
<comment type="similarity">
    <text evidence="1">Belongs to the TolB family.</text>
</comment>
<keyword evidence="4" id="KW-1133">Transmembrane helix</keyword>
<dbReference type="Proteomes" id="UP001501523">
    <property type="component" value="Unassembled WGS sequence"/>
</dbReference>
<evidence type="ECO:0000313" key="7">
    <source>
        <dbReference type="Proteomes" id="UP001501523"/>
    </source>
</evidence>
<evidence type="ECO:0000256" key="2">
    <source>
        <dbReference type="ARBA" id="ARBA00023125"/>
    </source>
</evidence>
<dbReference type="SUPFAM" id="SSF46894">
    <property type="entry name" value="C-terminal effector domain of the bipartite response regulators"/>
    <property type="match status" value="1"/>
</dbReference>
<dbReference type="InterPro" id="IPR001867">
    <property type="entry name" value="OmpR/PhoB-type_DNA-bd"/>
</dbReference>
<protein>
    <submittedName>
        <fullName evidence="6">Winged helix-turn-helix domain-containing protein</fullName>
    </submittedName>
</protein>
<evidence type="ECO:0000259" key="5">
    <source>
        <dbReference type="PROSITE" id="PS51755"/>
    </source>
</evidence>
<keyword evidence="4" id="KW-0472">Membrane</keyword>
<sequence length="756" mass="81949">MSFVRQTADNGGQTADMNALGNLRSDADRYLVIGAHVVDVDTLRMLSRPDGVRLTPKAAAVLLQLVRAGGRTLSRDELINEVWKGTCPTNDVLTQAVKDLRRALDDDLHAPRYVETLPRLGYRLVAQARFVDAAELSSPQPTETPADFKMEPVPVARIAGSPKYWKWLAIGLGVIVAMLAWAVLASRTQMARATAASPTWQVTARHSVTSDPGAEKAPRISPDGTRVSYTVTDANLRNSRIMQRSLGASRAVSLTSIAKGDQLYPAWSPDGAEIAYVLFSGDDCRLVIEPALGGAEREVGRCSGNVPGHFSWAPDARHLLVSQSPDQHGTAKAITLVPIDGGSAHALDYERAPFDMDLDAVYSPDGNRIAFRRGANPFSDLYVMDARGGAVRRLTHLVSTIRGFDWTRDGSALVFSSGHAGEQALYTVSMEDGHVDALGVQPAEFPNCARASDTVVYEIPRGRTQLAMISLEVDAQPPRDIVASTGSDSAAALSPTDDRVAFVSDRGGAPQLWLHDPATDETFALADSDEPALRYPVWRPDGARVLINARGEGWGYLTEIDVATRRRTVLTSPEDDIRYGTYGSAPGRYLAIINNALQARELVEFESREGHAVSKRVLARGVGRFEYDRANAVLYFTHVGQAGLFRIDPRTGPETVATRGIDPSDRDGWLVSAGQLFYVVPHVVGHDEFRVFDLASGLDRKLTAFPGTLADLNFSVSHDRTHAVVVRIEALDTDIGAITLKRSVPAEGNPPYVSAD</sequence>
<comment type="caution">
    <text evidence="6">The sequence shown here is derived from an EMBL/GenBank/DDBJ whole genome shotgun (WGS) entry which is preliminary data.</text>
</comment>
<accession>A0ABP3TZ44</accession>
<dbReference type="Gene3D" id="1.10.10.10">
    <property type="entry name" value="Winged helix-like DNA-binding domain superfamily/Winged helix DNA-binding domain"/>
    <property type="match status" value="1"/>
</dbReference>
<dbReference type="RefSeq" id="WP_343792731.1">
    <property type="nucleotide sequence ID" value="NZ_BAAAEU010000024.1"/>
</dbReference>
<evidence type="ECO:0000256" key="4">
    <source>
        <dbReference type="SAM" id="Phobius"/>
    </source>
</evidence>
<feature type="transmembrane region" description="Helical" evidence="4">
    <location>
        <begin position="164"/>
        <end position="184"/>
    </location>
</feature>
<dbReference type="SUPFAM" id="SSF82171">
    <property type="entry name" value="DPP6 N-terminal domain-like"/>
    <property type="match status" value="1"/>
</dbReference>
<dbReference type="Pfam" id="PF07676">
    <property type="entry name" value="PD40"/>
    <property type="match status" value="1"/>
</dbReference>
<keyword evidence="7" id="KW-1185">Reference proteome</keyword>
<dbReference type="CDD" id="cd00383">
    <property type="entry name" value="trans_reg_C"/>
    <property type="match status" value="1"/>
</dbReference>
<dbReference type="Pfam" id="PF00486">
    <property type="entry name" value="Trans_reg_C"/>
    <property type="match status" value="1"/>
</dbReference>
<feature type="domain" description="OmpR/PhoB-type" evidence="5">
    <location>
        <begin position="28"/>
        <end position="126"/>
    </location>
</feature>
<dbReference type="Gene3D" id="2.120.10.60">
    <property type="entry name" value="Tricorn protease N-terminal domain"/>
    <property type="match status" value="1"/>
</dbReference>
<keyword evidence="4" id="KW-0812">Transmembrane</keyword>
<dbReference type="Pfam" id="PF26549">
    <property type="entry name" value="Tricorn_N"/>
    <property type="match status" value="1"/>
</dbReference>
<dbReference type="PROSITE" id="PS51755">
    <property type="entry name" value="OMPR_PHOB"/>
    <property type="match status" value="1"/>
</dbReference>
<dbReference type="PANTHER" id="PTHR36842">
    <property type="entry name" value="PROTEIN TOLB HOMOLOG"/>
    <property type="match status" value="1"/>
</dbReference>
<keyword evidence="2 3" id="KW-0238">DNA-binding</keyword>
<reference evidence="7" key="1">
    <citation type="journal article" date="2019" name="Int. J. Syst. Evol. Microbiol.">
        <title>The Global Catalogue of Microorganisms (GCM) 10K type strain sequencing project: providing services to taxonomists for standard genome sequencing and annotation.</title>
        <authorList>
            <consortium name="The Broad Institute Genomics Platform"/>
            <consortium name="The Broad Institute Genome Sequencing Center for Infectious Disease"/>
            <person name="Wu L."/>
            <person name="Ma J."/>
        </authorList>
    </citation>
    <scope>NUCLEOTIDE SEQUENCE [LARGE SCALE GENOMIC DNA]</scope>
    <source>
        <strain evidence="7">JCM 15421</strain>
    </source>
</reference>
<evidence type="ECO:0000313" key="6">
    <source>
        <dbReference type="EMBL" id="GAA0720956.1"/>
    </source>
</evidence>
<evidence type="ECO:0000256" key="1">
    <source>
        <dbReference type="ARBA" id="ARBA00009820"/>
    </source>
</evidence>
<dbReference type="SUPFAM" id="SSF69304">
    <property type="entry name" value="Tricorn protease N-terminal domain"/>
    <property type="match status" value="1"/>
</dbReference>
<dbReference type="EMBL" id="BAAAEU010000024">
    <property type="protein sequence ID" value="GAA0720956.1"/>
    <property type="molecule type" value="Genomic_DNA"/>
</dbReference>
<evidence type="ECO:0000256" key="3">
    <source>
        <dbReference type="PROSITE-ProRule" id="PRU01091"/>
    </source>
</evidence>
<organism evidence="6 7">
    <name type="scientific">Dokdonella soli</name>
    <dbReference type="NCBI Taxonomy" id="529810"/>
    <lineage>
        <taxon>Bacteria</taxon>
        <taxon>Pseudomonadati</taxon>
        <taxon>Pseudomonadota</taxon>
        <taxon>Gammaproteobacteria</taxon>
        <taxon>Lysobacterales</taxon>
        <taxon>Rhodanobacteraceae</taxon>
        <taxon>Dokdonella</taxon>
    </lineage>
</organism>
<proteinExistence type="inferred from homology"/>
<dbReference type="PANTHER" id="PTHR36842:SF1">
    <property type="entry name" value="PROTEIN TOLB"/>
    <property type="match status" value="1"/>
</dbReference>
<dbReference type="SMART" id="SM00862">
    <property type="entry name" value="Trans_reg_C"/>
    <property type="match status" value="1"/>
</dbReference>
<dbReference type="Gene3D" id="2.120.10.30">
    <property type="entry name" value="TolB, C-terminal domain"/>
    <property type="match status" value="1"/>
</dbReference>
<gene>
    <name evidence="6" type="ORF">GCM10009105_30870</name>
</gene>
<dbReference type="InterPro" id="IPR011659">
    <property type="entry name" value="WD40"/>
</dbReference>
<dbReference type="InterPro" id="IPR016032">
    <property type="entry name" value="Sig_transdc_resp-reg_C-effctor"/>
</dbReference>
<feature type="DNA-binding region" description="OmpR/PhoB-type" evidence="3">
    <location>
        <begin position="28"/>
        <end position="126"/>
    </location>
</feature>
<dbReference type="InterPro" id="IPR011042">
    <property type="entry name" value="6-blade_b-propeller_TolB-like"/>
</dbReference>